<name>A0A3N4JJ69_9PEZI</name>
<protein>
    <recommendedName>
        <fullName evidence="4">BTB domain-containing protein</fullName>
    </recommendedName>
</protein>
<dbReference type="EMBL" id="ML120409">
    <property type="protein sequence ID" value="RPA97018.1"/>
    <property type="molecule type" value="Genomic_DNA"/>
</dbReference>
<evidence type="ECO:0000313" key="2">
    <source>
        <dbReference type="EMBL" id="RPA97018.1"/>
    </source>
</evidence>
<gene>
    <name evidence="2" type="ORF">L873DRAFT_1166119</name>
</gene>
<sequence length="274" mass="30500">MERPNILSALKTKVTAIQASNSEKFYVHQGLIDGGWVGGAMGCTWSCFSGDIVKSFVEYLYQGDYTTPEPTRKLTRVLVTPNTPDTSDCDLLDWPDGSDTAPPSSTTPLLASKALDYEKVFLAHARLFILSRRRKALAISNMCLERLEDAMKEAKETILESIFVENMRALIRYTYNPCCPSTNSTWDELQKCVSGFLVAQKGWMLEVPASQLIDGEDKLAKDLLAGAIKLLVEVEEKMEALSLEVEKRVETSESEAEYKTEILKPAAENTGRNI</sequence>
<evidence type="ECO:0000313" key="3">
    <source>
        <dbReference type="Proteomes" id="UP000276215"/>
    </source>
</evidence>
<evidence type="ECO:0000256" key="1">
    <source>
        <dbReference type="SAM" id="Coils"/>
    </source>
</evidence>
<proteinExistence type="predicted"/>
<dbReference type="AlphaFoldDB" id="A0A3N4JJ69"/>
<feature type="coiled-coil region" evidence="1">
    <location>
        <begin position="224"/>
        <end position="251"/>
    </location>
</feature>
<keyword evidence="1" id="KW-0175">Coiled coil</keyword>
<organism evidence="2 3">
    <name type="scientific">Choiromyces venosus 120613-1</name>
    <dbReference type="NCBI Taxonomy" id="1336337"/>
    <lineage>
        <taxon>Eukaryota</taxon>
        <taxon>Fungi</taxon>
        <taxon>Dikarya</taxon>
        <taxon>Ascomycota</taxon>
        <taxon>Pezizomycotina</taxon>
        <taxon>Pezizomycetes</taxon>
        <taxon>Pezizales</taxon>
        <taxon>Tuberaceae</taxon>
        <taxon>Choiromyces</taxon>
    </lineage>
</organism>
<dbReference type="Proteomes" id="UP000276215">
    <property type="component" value="Unassembled WGS sequence"/>
</dbReference>
<keyword evidence="3" id="KW-1185">Reference proteome</keyword>
<dbReference type="OrthoDB" id="5402048at2759"/>
<reference evidence="2 3" key="1">
    <citation type="journal article" date="2018" name="Nat. Ecol. Evol.">
        <title>Pezizomycetes genomes reveal the molecular basis of ectomycorrhizal truffle lifestyle.</title>
        <authorList>
            <person name="Murat C."/>
            <person name="Payen T."/>
            <person name="Noel B."/>
            <person name="Kuo A."/>
            <person name="Morin E."/>
            <person name="Chen J."/>
            <person name="Kohler A."/>
            <person name="Krizsan K."/>
            <person name="Balestrini R."/>
            <person name="Da Silva C."/>
            <person name="Montanini B."/>
            <person name="Hainaut M."/>
            <person name="Levati E."/>
            <person name="Barry K.W."/>
            <person name="Belfiori B."/>
            <person name="Cichocki N."/>
            <person name="Clum A."/>
            <person name="Dockter R.B."/>
            <person name="Fauchery L."/>
            <person name="Guy J."/>
            <person name="Iotti M."/>
            <person name="Le Tacon F."/>
            <person name="Lindquist E.A."/>
            <person name="Lipzen A."/>
            <person name="Malagnac F."/>
            <person name="Mello A."/>
            <person name="Molinier V."/>
            <person name="Miyauchi S."/>
            <person name="Poulain J."/>
            <person name="Riccioni C."/>
            <person name="Rubini A."/>
            <person name="Sitrit Y."/>
            <person name="Splivallo R."/>
            <person name="Traeger S."/>
            <person name="Wang M."/>
            <person name="Zifcakova L."/>
            <person name="Wipf D."/>
            <person name="Zambonelli A."/>
            <person name="Paolocci F."/>
            <person name="Nowrousian M."/>
            <person name="Ottonello S."/>
            <person name="Baldrian P."/>
            <person name="Spatafora J.W."/>
            <person name="Henrissat B."/>
            <person name="Nagy L.G."/>
            <person name="Aury J.M."/>
            <person name="Wincker P."/>
            <person name="Grigoriev I.V."/>
            <person name="Bonfante P."/>
            <person name="Martin F.M."/>
        </authorList>
    </citation>
    <scope>NUCLEOTIDE SEQUENCE [LARGE SCALE GENOMIC DNA]</scope>
    <source>
        <strain evidence="2 3">120613-1</strain>
    </source>
</reference>
<evidence type="ECO:0008006" key="4">
    <source>
        <dbReference type="Google" id="ProtNLM"/>
    </source>
</evidence>
<accession>A0A3N4JJ69</accession>